<dbReference type="EMBL" id="CAJRST010041110">
    <property type="protein sequence ID" value="CAG6021242.1"/>
    <property type="molecule type" value="Genomic_DNA"/>
</dbReference>
<proteinExistence type="predicted"/>
<evidence type="ECO:0000256" key="1">
    <source>
        <dbReference type="ARBA" id="ARBA00023054"/>
    </source>
</evidence>
<evidence type="ECO:0000256" key="2">
    <source>
        <dbReference type="SAM" id="Coils"/>
    </source>
</evidence>
<reference evidence="4" key="1">
    <citation type="submission" date="2021-05" db="EMBL/GenBank/DDBJ databases">
        <authorList>
            <person name="Tigano A."/>
        </authorList>
    </citation>
    <scope>NUCLEOTIDE SEQUENCE</scope>
</reference>
<feature type="coiled-coil region" evidence="2">
    <location>
        <begin position="95"/>
        <end position="129"/>
    </location>
</feature>
<dbReference type="Pfam" id="PF21773">
    <property type="entry name" value="ODAD1_CC"/>
    <property type="match status" value="1"/>
</dbReference>
<dbReference type="PANTHER" id="PTHR21694:SF18">
    <property type="entry name" value="COILED-COIL DOMAIN-CONTAINING PROTEIN 63"/>
    <property type="match status" value="1"/>
</dbReference>
<gene>
    <name evidence="4" type="ORF">MMEN_LOCUS21454</name>
</gene>
<accession>A0A8S4BWN3</accession>
<name>A0A8S4BWN3_9TELE</name>
<evidence type="ECO:0000313" key="4">
    <source>
        <dbReference type="EMBL" id="CAG6021242.1"/>
    </source>
</evidence>
<feature type="coiled-coil region" evidence="2">
    <location>
        <begin position="331"/>
        <end position="365"/>
    </location>
</feature>
<dbReference type="InterPro" id="IPR049258">
    <property type="entry name" value="ODAD1_CC"/>
</dbReference>
<dbReference type="InterPro" id="IPR051876">
    <property type="entry name" value="ODA-DC/CCD"/>
</dbReference>
<dbReference type="AlphaFoldDB" id="A0A8S4BWN3"/>
<protein>
    <submittedName>
        <fullName evidence="4">(Atlantic silverside) hypothetical protein</fullName>
    </submittedName>
</protein>
<dbReference type="Proteomes" id="UP000677803">
    <property type="component" value="Unassembled WGS sequence"/>
</dbReference>
<comment type="caution">
    <text evidence="4">The sequence shown here is derived from an EMBL/GenBank/DDBJ whole genome shotgun (WGS) entry which is preliminary data.</text>
</comment>
<keyword evidence="1 2" id="KW-0175">Coiled coil</keyword>
<dbReference type="OrthoDB" id="6766775at2759"/>
<feature type="domain" description="ODAD1 central coiled coil region" evidence="3">
    <location>
        <begin position="146"/>
        <end position="422"/>
    </location>
</feature>
<dbReference type="PANTHER" id="PTHR21694">
    <property type="entry name" value="COILED-COIL DOMAIN-CONTAINING PROTEIN 63"/>
    <property type="match status" value="1"/>
</dbReference>
<keyword evidence="5" id="KW-1185">Reference proteome</keyword>
<evidence type="ECO:0000259" key="3">
    <source>
        <dbReference type="Pfam" id="PF21773"/>
    </source>
</evidence>
<sequence length="528" mass="61356">MSGPSFVRKPGRQLFMDFSEADLHKLQRQHRRMEGARRASIGQTRGLIIRDRREIQQLWDERQELSRSLRISQSGYHQWTDATVLQDLHAKVACGDRLDDELEAEKNKATSLKDQILELERKLAEQRNRGDSSCCIWKLDKSSFIRTTRVMENRLHRGNKCLNDQMTKNGELREELKTLQMERSKFLHVKFQLGKELRAIHRNMGNLMTKCTDAFNTSVKIQEKQKILTDQDARDMAQYTREMFSLDRKISHYQRAVVFLDIKDTVHGQDTDHRKGKADALKPQESKEWSLSDFKSHLAKILTETEESDLDKLVRDFIEHEDVNYTLLNFINCQHNEAESLRRKISQLHREMKEFAAEQQRKQEQSEARWKTVSKKQEATERQLGVYEQRLELKEELFSQLQEGLRSLLQICYSSSVACEKLDSSDGFQAENISLCLRMVEDRVNELFTLQSYHHCQKNLSPWDTVSLNAVAVKLVGIKPQAGKVTVTVAKPLHDTDVESLPLGAVEPMSKEALLSAVCKRRHPLPRK</sequence>
<evidence type="ECO:0000313" key="5">
    <source>
        <dbReference type="Proteomes" id="UP000677803"/>
    </source>
</evidence>
<organism evidence="4 5">
    <name type="scientific">Menidia menidia</name>
    <name type="common">Atlantic silverside</name>
    <dbReference type="NCBI Taxonomy" id="238744"/>
    <lineage>
        <taxon>Eukaryota</taxon>
        <taxon>Metazoa</taxon>
        <taxon>Chordata</taxon>
        <taxon>Craniata</taxon>
        <taxon>Vertebrata</taxon>
        <taxon>Euteleostomi</taxon>
        <taxon>Actinopterygii</taxon>
        <taxon>Neopterygii</taxon>
        <taxon>Teleostei</taxon>
        <taxon>Neoteleostei</taxon>
        <taxon>Acanthomorphata</taxon>
        <taxon>Ovalentaria</taxon>
        <taxon>Atherinomorphae</taxon>
        <taxon>Atheriniformes</taxon>
        <taxon>Atherinopsidae</taxon>
        <taxon>Menidiinae</taxon>
        <taxon>Menidia</taxon>
    </lineage>
</organism>